<sequence>MVVKINSLNIVFLIGLMFLISFSKLEAQNDSISKSKNSFWKQAAIPSILIGSSLVITNSDFEMHLQQDFGNSDFNTTIDDYTRFVPLAQMYAADIIGIESRSHWFDQTKNATISLLITDFVTTKLKMSIDKTRPSGANNNAFPSAHTAYAFTSATVLYEEFKNTSPILAYSGYAFAIATGYLRIAKDAHWFSDALLGAGIGIAITKLVYHFDYLFAWNPFRKKDNIMITPLYDGQGIGVVGVLKF</sequence>
<dbReference type="InterPro" id="IPR036938">
    <property type="entry name" value="PAP2/HPO_sf"/>
</dbReference>
<dbReference type="Gene3D" id="1.20.144.10">
    <property type="entry name" value="Phosphatidic acid phosphatase type 2/haloperoxidase"/>
    <property type="match status" value="1"/>
</dbReference>
<evidence type="ECO:0000313" key="2">
    <source>
        <dbReference type="EMBL" id="GAA4974030.1"/>
    </source>
</evidence>
<feature type="domain" description="Phosphatidic acid phosphatase type 2/haloperoxidase" evidence="1">
    <location>
        <begin position="108"/>
        <end position="209"/>
    </location>
</feature>
<reference evidence="3" key="1">
    <citation type="journal article" date="2019" name="Int. J. Syst. Evol. Microbiol.">
        <title>The Global Catalogue of Microorganisms (GCM) 10K type strain sequencing project: providing services to taxonomists for standard genome sequencing and annotation.</title>
        <authorList>
            <consortium name="The Broad Institute Genomics Platform"/>
            <consortium name="The Broad Institute Genome Sequencing Center for Infectious Disease"/>
            <person name="Wu L."/>
            <person name="Ma J."/>
        </authorList>
    </citation>
    <scope>NUCLEOTIDE SEQUENCE [LARGE SCALE GENOMIC DNA]</scope>
    <source>
        <strain evidence="3">JCM 18287</strain>
    </source>
</reference>
<proteinExistence type="predicted"/>
<comment type="caution">
    <text evidence="2">The sequence shown here is derived from an EMBL/GenBank/DDBJ whole genome shotgun (WGS) entry which is preliminary data.</text>
</comment>
<dbReference type="EMBL" id="BAABJK010000009">
    <property type="protein sequence ID" value="GAA4974030.1"/>
    <property type="molecule type" value="Genomic_DNA"/>
</dbReference>
<dbReference type="InterPro" id="IPR000326">
    <property type="entry name" value="PAP2/HPO"/>
</dbReference>
<gene>
    <name evidence="2" type="ORF">GCM10023315_25640</name>
</gene>
<protein>
    <submittedName>
        <fullName evidence="2">Phosphatase PAP2 family protein</fullName>
    </submittedName>
</protein>
<accession>A0ABP9HMM4</accession>
<dbReference type="SMART" id="SM00014">
    <property type="entry name" value="acidPPc"/>
    <property type="match status" value="1"/>
</dbReference>
<evidence type="ECO:0000313" key="3">
    <source>
        <dbReference type="Proteomes" id="UP001501692"/>
    </source>
</evidence>
<dbReference type="Proteomes" id="UP001501692">
    <property type="component" value="Unassembled WGS sequence"/>
</dbReference>
<dbReference type="SUPFAM" id="SSF48317">
    <property type="entry name" value="Acid phosphatase/Vanadium-dependent haloperoxidase"/>
    <property type="match status" value="1"/>
</dbReference>
<organism evidence="2 3">
    <name type="scientific">Algibacter aquimarinus</name>
    <dbReference type="NCBI Taxonomy" id="1136748"/>
    <lineage>
        <taxon>Bacteria</taxon>
        <taxon>Pseudomonadati</taxon>
        <taxon>Bacteroidota</taxon>
        <taxon>Flavobacteriia</taxon>
        <taxon>Flavobacteriales</taxon>
        <taxon>Flavobacteriaceae</taxon>
        <taxon>Algibacter</taxon>
    </lineage>
</organism>
<dbReference type="Pfam" id="PF01569">
    <property type="entry name" value="PAP2"/>
    <property type="match status" value="1"/>
</dbReference>
<evidence type="ECO:0000259" key="1">
    <source>
        <dbReference type="SMART" id="SM00014"/>
    </source>
</evidence>
<keyword evidence="3" id="KW-1185">Reference proteome</keyword>
<name>A0ABP9HMM4_9FLAO</name>